<gene>
    <name evidence="1" type="ORF">MSLAZ_0373</name>
</gene>
<sequence length="368" mass="41761">MFWSKNSIIDKVSKISNTLGDISADIFCGINTDSEYLHKLSLSDENSPETPYKCMGLNKEINLERELVYPFIDSAFSNEYAVHPSSYCFMLPYEIKADGLRKECRLLEPDELKTGYPLVYSRITDFKNNFKHDSTPLSSADYSVGDCKLLQYINTPKIVVSDHYSFQASFDAAGNSIFEKGCGIVLQDSSNYFYVLAALNSSISRVFSEICQNDRLFNGSLTPGVLRRFPIVFPDEKNLEALISTLSSYLTYIHGQIYRTAPPYTPGSEDYELLKFYERLVNLLVLDTYFTKDLDPRFQEILEGNIVPFGEYPGCGNSEVSGFEDSRCFMNELQAVKQKILDTPDFGKCRFNSEFTNILATLKNNGAW</sequence>
<protein>
    <submittedName>
        <fullName evidence="1">Uncharacterized protein</fullName>
    </submittedName>
</protein>
<name>A0A0E3RZC0_9EURY</name>
<dbReference type="OrthoDB" id="135339at2157"/>
<evidence type="ECO:0000313" key="2">
    <source>
        <dbReference type="Proteomes" id="UP000033072"/>
    </source>
</evidence>
<dbReference type="RefSeq" id="WP_048124474.1">
    <property type="nucleotide sequence ID" value="NZ_CP009515.1"/>
</dbReference>
<evidence type="ECO:0000313" key="1">
    <source>
        <dbReference type="EMBL" id="AKB73634.1"/>
    </source>
</evidence>
<accession>A0A0E3RZC0</accession>
<keyword evidence="2" id="KW-1185">Reference proteome</keyword>
<proteinExistence type="predicted"/>
<dbReference type="EMBL" id="CP009515">
    <property type="protein sequence ID" value="AKB73634.1"/>
    <property type="molecule type" value="Genomic_DNA"/>
</dbReference>
<dbReference type="HOGENOM" id="CLU_759934_0_0_2"/>
<dbReference type="AlphaFoldDB" id="A0A0E3RZC0"/>
<dbReference type="Proteomes" id="UP000033072">
    <property type="component" value="Chromosome"/>
</dbReference>
<dbReference type="GeneID" id="24805059"/>
<organism evidence="1 2">
    <name type="scientific">Methanosarcina lacustris Z-7289</name>
    <dbReference type="NCBI Taxonomy" id="1434111"/>
    <lineage>
        <taxon>Archaea</taxon>
        <taxon>Methanobacteriati</taxon>
        <taxon>Methanobacteriota</taxon>
        <taxon>Stenosarchaea group</taxon>
        <taxon>Methanomicrobia</taxon>
        <taxon>Methanosarcinales</taxon>
        <taxon>Methanosarcinaceae</taxon>
        <taxon>Methanosarcina</taxon>
    </lineage>
</organism>
<dbReference type="KEGG" id="mls:MSLAZ_0373"/>
<reference evidence="1 2" key="1">
    <citation type="submission" date="2014-07" db="EMBL/GenBank/DDBJ databases">
        <title>Methanogenic archaea and the global carbon cycle.</title>
        <authorList>
            <person name="Henriksen J.R."/>
            <person name="Luke J."/>
            <person name="Reinhart S."/>
            <person name="Benedict M.N."/>
            <person name="Youngblut N.D."/>
            <person name="Metcalf M.E."/>
            <person name="Whitaker R.J."/>
            <person name="Metcalf W.W."/>
        </authorList>
    </citation>
    <scope>NUCLEOTIDE SEQUENCE [LARGE SCALE GENOMIC DNA]</scope>
    <source>
        <strain evidence="1 2">Z-7289</strain>
    </source>
</reference>
<dbReference type="PATRIC" id="fig|1434111.4.peg.472"/>